<accession>A0AAE4NX06</accession>
<evidence type="ECO:0000313" key="2">
    <source>
        <dbReference type="Proteomes" id="UP001189000"/>
    </source>
</evidence>
<dbReference type="Proteomes" id="UP001189000">
    <property type="component" value="Unassembled WGS sequence"/>
</dbReference>
<reference evidence="1" key="1">
    <citation type="submission" date="2023-02" db="EMBL/GenBank/DDBJ databases">
        <title>Elizabethkingia anophelis draft genomes.</title>
        <authorList>
            <person name="Nicholson A.C."/>
            <person name="Whitney A.M."/>
            <person name="Humrighouse B.W."/>
            <person name="Villarma A."/>
            <person name="Bell M."/>
            <person name="Mcquiston J."/>
        </authorList>
    </citation>
    <scope>NUCLEOTIDE SEQUENCE</scope>
    <source>
        <strain evidence="1">B4955</strain>
    </source>
</reference>
<evidence type="ECO:0000313" key="1">
    <source>
        <dbReference type="EMBL" id="MDV3662458.1"/>
    </source>
</evidence>
<gene>
    <name evidence="1" type="ORF">CMU51_00085</name>
</gene>
<organism evidence="1 2">
    <name type="scientific">Elizabethkingia anophelis</name>
    <dbReference type="NCBI Taxonomy" id="1117645"/>
    <lineage>
        <taxon>Bacteria</taxon>
        <taxon>Pseudomonadati</taxon>
        <taxon>Bacteroidota</taxon>
        <taxon>Flavobacteriia</taxon>
        <taxon>Flavobacteriales</taxon>
        <taxon>Weeksellaceae</taxon>
        <taxon>Elizabethkingia</taxon>
    </lineage>
</organism>
<proteinExistence type="predicted"/>
<sequence length="128" mass="15576">MRRFNYRQYRTWVKFCKDLFLKKGYINQQKLNEQIQEKLGANSTHYRRKFIDMELLSERNKLLYPGSMLYRFKQADFYFINKLTNIGEVKMINDEIHFSPVLNMAIKLPNNWKLIENGIEKQVFKLLS</sequence>
<dbReference type="EMBL" id="NWGY01000001">
    <property type="protein sequence ID" value="MDV3662458.1"/>
    <property type="molecule type" value="Genomic_DNA"/>
</dbReference>
<protein>
    <submittedName>
        <fullName evidence="1">Uncharacterized protein</fullName>
    </submittedName>
</protein>
<dbReference type="AlphaFoldDB" id="A0AAE4NX06"/>
<name>A0AAE4NX06_9FLAO</name>
<comment type="caution">
    <text evidence="1">The sequence shown here is derived from an EMBL/GenBank/DDBJ whole genome shotgun (WGS) entry which is preliminary data.</text>
</comment>